<evidence type="ECO:0000313" key="1">
    <source>
        <dbReference type="EMBL" id="MBK4739162.1"/>
    </source>
</evidence>
<sequence>MEDDFAATGYGSDIENLLLLVSVKLQKVRGGSGIEAETWLSNWLDTPNPAFNGVCPRVVLQTSQADPKRFQAKQDV</sequence>
<evidence type="ECO:0000313" key="2">
    <source>
        <dbReference type="Proteomes" id="UP000622890"/>
    </source>
</evidence>
<dbReference type="RefSeq" id="WP_200598530.1">
    <property type="nucleotide sequence ID" value="NZ_JAEPBG010000041.1"/>
</dbReference>
<dbReference type="EMBL" id="JAEPBG010000041">
    <property type="protein sequence ID" value="MBK4739162.1"/>
    <property type="molecule type" value="Genomic_DNA"/>
</dbReference>
<keyword evidence="2" id="KW-1185">Reference proteome</keyword>
<gene>
    <name evidence="1" type="ORF">JJB74_31580</name>
</gene>
<protein>
    <submittedName>
        <fullName evidence="1">DUF2384 domain-containing protein</fullName>
    </submittedName>
</protein>
<proteinExistence type="predicted"/>
<dbReference type="Proteomes" id="UP000622890">
    <property type="component" value="Unassembled WGS sequence"/>
</dbReference>
<organism evidence="1 2">
    <name type="scientific">Noviherbaspirillum pedocola</name>
    <dbReference type="NCBI Taxonomy" id="2801341"/>
    <lineage>
        <taxon>Bacteria</taxon>
        <taxon>Pseudomonadati</taxon>
        <taxon>Pseudomonadota</taxon>
        <taxon>Betaproteobacteria</taxon>
        <taxon>Burkholderiales</taxon>
        <taxon>Oxalobacteraceae</taxon>
        <taxon>Noviherbaspirillum</taxon>
    </lineage>
</organism>
<reference evidence="1" key="1">
    <citation type="submission" date="2021-01" db="EMBL/GenBank/DDBJ databases">
        <title>Genome sequence of strain Noviherbaspirillum sp. DKR-6.</title>
        <authorList>
            <person name="Chaudhary D.K."/>
        </authorList>
    </citation>
    <scope>NUCLEOTIDE SEQUENCE</scope>
    <source>
        <strain evidence="1">DKR-6</strain>
    </source>
</reference>
<accession>A0A934T0G3</accession>
<name>A0A934T0G3_9BURK</name>
<comment type="caution">
    <text evidence="1">The sequence shown here is derived from an EMBL/GenBank/DDBJ whole genome shotgun (WGS) entry which is preliminary data.</text>
</comment>
<dbReference type="AlphaFoldDB" id="A0A934T0G3"/>